<dbReference type="AlphaFoldDB" id="A0A915DQJ8"/>
<organism evidence="1 2">
    <name type="scientific">Ditylenchus dipsaci</name>
    <dbReference type="NCBI Taxonomy" id="166011"/>
    <lineage>
        <taxon>Eukaryota</taxon>
        <taxon>Metazoa</taxon>
        <taxon>Ecdysozoa</taxon>
        <taxon>Nematoda</taxon>
        <taxon>Chromadorea</taxon>
        <taxon>Rhabditida</taxon>
        <taxon>Tylenchina</taxon>
        <taxon>Tylenchomorpha</taxon>
        <taxon>Sphaerularioidea</taxon>
        <taxon>Anguinidae</taxon>
        <taxon>Anguininae</taxon>
        <taxon>Ditylenchus</taxon>
    </lineage>
</organism>
<dbReference type="Proteomes" id="UP000887574">
    <property type="component" value="Unplaced"/>
</dbReference>
<evidence type="ECO:0000313" key="1">
    <source>
        <dbReference type="Proteomes" id="UP000887574"/>
    </source>
</evidence>
<accession>A0A915DQJ8</accession>
<sequence>MSLGGTLTTDRNAPTINSRKQRVYDDFSSPTAIRQDRIIVENKSIYVNLGYLAEYSSFFANSYEQKRESYSGKKLIMPTSVLFIDLANEFDMEPVMRRCEDVYLSSGSISATVIPCRF</sequence>
<evidence type="ECO:0000313" key="2">
    <source>
        <dbReference type="WBParaSite" id="jg22078"/>
    </source>
</evidence>
<keyword evidence="1" id="KW-1185">Reference proteome</keyword>
<dbReference type="WBParaSite" id="jg22078">
    <property type="protein sequence ID" value="jg22078"/>
    <property type="gene ID" value="jg22078"/>
</dbReference>
<name>A0A915DQJ8_9BILA</name>
<proteinExistence type="predicted"/>
<protein>
    <submittedName>
        <fullName evidence="2">BTB domain-containing protein</fullName>
    </submittedName>
</protein>
<reference evidence="2" key="1">
    <citation type="submission" date="2022-11" db="UniProtKB">
        <authorList>
            <consortium name="WormBaseParasite"/>
        </authorList>
    </citation>
    <scope>IDENTIFICATION</scope>
</reference>